<accession>A0A381UR88</accession>
<dbReference type="AlphaFoldDB" id="A0A381UR88"/>
<gene>
    <name evidence="1" type="ORF">METZ01_LOCUS83444</name>
</gene>
<evidence type="ECO:0000313" key="1">
    <source>
        <dbReference type="EMBL" id="SVA30590.1"/>
    </source>
</evidence>
<dbReference type="EMBL" id="UINC01006951">
    <property type="protein sequence ID" value="SVA30590.1"/>
    <property type="molecule type" value="Genomic_DNA"/>
</dbReference>
<sequence length="70" mass="8211">MAMIMTLTQEVSVLRDRLDTIEILLAEKETISLEDIDNFVPSDDVVMQRKEKRQLLLKRVLLPLEKDLEK</sequence>
<reference evidence="1" key="1">
    <citation type="submission" date="2018-05" db="EMBL/GenBank/DDBJ databases">
        <authorList>
            <person name="Lanie J.A."/>
            <person name="Ng W.-L."/>
            <person name="Kazmierczak K.M."/>
            <person name="Andrzejewski T.M."/>
            <person name="Davidsen T.M."/>
            <person name="Wayne K.J."/>
            <person name="Tettelin H."/>
            <person name="Glass J.I."/>
            <person name="Rusch D."/>
            <person name="Podicherti R."/>
            <person name="Tsui H.-C.T."/>
            <person name="Winkler M.E."/>
        </authorList>
    </citation>
    <scope>NUCLEOTIDE SEQUENCE</scope>
</reference>
<organism evidence="1">
    <name type="scientific">marine metagenome</name>
    <dbReference type="NCBI Taxonomy" id="408172"/>
    <lineage>
        <taxon>unclassified sequences</taxon>
        <taxon>metagenomes</taxon>
        <taxon>ecological metagenomes</taxon>
    </lineage>
</organism>
<proteinExistence type="predicted"/>
<protein>
    <submittedName>
        <fullName evidence="1">Uncharacterized protein</fullName>
    </submittedName>
</protein>
<name>A0A381UR88_9ZZZZ</name>